<organism evidence="1 2">
    <name type="scientific">Muriicola jejuensis</name>
    <dbReference type="NCBI Taxonomy" id="504488"/>
    <lineage>
        <taxon>Bacteria</taxon>
        <taxon>Pseudomonadati</taxon>
        <taxon>Bacteroidota</taxon>
        <taxon>Flavobacteriia</taxon>
        <taxon>Flavobacteriales</taxon>
        <taxon>Flavobacteriaceae</taxon>
        <taxon>Muriicola</taxon>
    </lineage>
</organism>
<proteinExistence type="predicted"/>
<keyword evidence="2" id="KW-1185">Reference proteome</keyword>
<evidence type="ECO:0000313" key="2">
    <source>
        <dbReference type="Proteomes" id="UP000468443"/>
    </source>
</evidence>
<gene>
    <name evidence="1" type="ORF">GWK09_14690</name>
</gene>
<reference evidence="1 2" key="1">
    <citation type="submission" date="2020-01" db="EMBL/GenBank/DDBJ databases">
        <title>Muriicola jejuensis KCTC 22299.</title>
        <authorList>
            <person name="Wang G."/>
        </authorList>
    </citation>
    <scope>NUCLEOTIDE SEQUENCE [LARGE SCALE GENOMIC DNA]</scope>
    <source>
        <strain evidence="1 2">KCTC 22299</strain>
    </source>
</reference>
<dbReference type="AlphaFoldDB" id="A0A6P0UER7"/>
<name>A0A6P0UER7_9FLAO</name>
<protein>
    <submittedName>
        <fullName evidence="1">Uncharacterized protein</fullName>
    </submittedName>
</protein>
<comment type="caution">
    <text evidence="1">The sequence shown here is derived from an EMBL/GenBank/DDBJ whole genome shotgun (WGS) entry which is preliminary data.</text>
</comment>
<sequence>MPQILFTTEDCWIIISLPLSNKGATLSEIIARADMINHAIPTKVEIEVALTKGIQSGLVIICDGRYKLNEKHKLLFEKVYSKKGGLFSMTSNLYNELNSQKFEVINEVEVSISAKDYKSAIEDYLGSTK</sequence>
<dbReference type="Proteomes" id="UP000468443">
    <property type="component" value="Unassembled WGS sequence"/>
</dbReference>
<dbReference type="RefSeq" id="WP_163694227.1">
    <property type="nucleotide sequence ID" value="NZ_FXTW01000012.1"/>
</dbReference>
<accession>A0A6P0UER7</accession>
<evidence type="ECO:0000313" key="1">
    <source>
        <dbReference type="EMBL" id="NER11771.1"/>
    </source>
</evidence>
<dbReference type="EMBL" id="JAABOP010000010">
    <property type="protein sequence ID" value="NER11771.1"/>
    <property type="molecule type" value="Genomic_DNA"/>
</dbReference>